<name>A0AB39D9I9_9BURK</name>
<reference evidence="3" key="1">
    <citation type="submission" date="2024-05" db="EMBL/GenBank/DDBJ databases">
        <authorList>
            <person name="Luo Y.-C."/>
            <person name="Nicholds J."/>
            <person name="Mortimer T."/>
            <person name="Maboni G."/>
        </authorList>
    </citation>
    <scope>NUCLEOTIDE SEQUENCE</scope>
    <source>
        <strain evidence="3">151108</strain>
    </source>
</reference>
<sequence length="388" mass="44450">MIGTDFGNVIPLTRASHGAQRVRGTGQGDAQGLYVPVTRKVSLTDETKALPTEFENPVFVDWVTISQIHHDRELPVMRDGQVLRIDSDGAIEWAVDRRLGLEGSYDSRVEVRCDGSRVEFSGNINRYGRRDNLFGYSWNETLGRINSLLNLHSLPPFSSGRLWRFADTGWVWSGARVSRIDLTLNFAAFAEDSARAVLASLSGHHVGRQKSTLTPDGATVEVGRGSKYVYGKIYLKHVEIEAHRRKKSGQHVSDEVHQFCRDWGVLREEMTLKSRFLTQNNLAFVGEINQGRLNDVFFRRSQFRRMEQVKFENFDELPRHLRATYVSWRDGFPLSHLSRATFYRHRMALLEYGIDISVANNVHRLPIRIRTVDIAALSAPEWYRRKYG</sequence>
<dbReference type="GO" id="GO:0006260">
    <property type="term" value="P:DNA replication"/>
    <property type="evidence" value="ECO:0007669"/>
    <property type="project" value="InterPro"/>
</dbReference>
<feature type="domain" description="Replication-associated protein G2P N-terminal" evidence="1">
    <location>
        <begin position="61"/>
        <end position="289"/>
    </location>
</feature>
<dbReference type="Pfam" id="PF05155">
    <property type="entry name" value="G2P_X_C"/>
    <property type="match status" value="1"/>
</dbReference>
<organism evidence="3">
    <name type="scientific">Castellaniella ginsengisoli</name>
    <dbReference type="NCBI Taxonomy" id="546114"/>
    <lineage>
        <taxon>Bacteria</taxon>
        <taxon>Pseudomonadati</taxon>
        <taxon>Pseudomonadota</taxon>
        <taxon>Betaproteobacteria</taxon>
        <taxon>Burkholderiales</taxon>
        <taxon>Alcaligenaceae</taxon>
        <taxon>Castellaniella</taxon>
    </lineage>
</organism>
<dbReference type="RefSeq" id="WP_368647540.1">
    <property type="nucleotide sequence ID" value="NZ_CP158255.1"/>
</dbReference>
<dbReference type="EMBL" id="CP158255">
    <property type="protein sequence ID" value="XDJ51506.1"/>
    <property type="molecule type" value="Genomic_DNA"/>
</dbReference>
<evidence type="ECO:0000259" key="1">
    <source>
        <dbReference type="Pfam" id="PF05144"/>
    </source>
</evidence>
<dbReference type="InterPro" id="IPR022688">
    <property type="entry name" value="G2P_C"/>
</dbReference>
<protein>
    <submittedName>
        <fullName evidence="3">Phage/plasmid replication protein</fullName>
    </submittedName>
</protein>
<evidence type="ECO:0000313" key="3">
    <source>
        <dbReference type="EMBL" id="XDJ51506.1"/>
    </source>
</evidence>
<feature type="domain" description="Replication-associated protein G2P C-terminal" evidence="2">
    <location>
        <begin position="316"/>
        <end position="386"/>
    </location>
</feature>
<dbReference type="InterPro" id="IPR022686">
    <property type="entry name" value="G2P_N"/>
</dbReference>
<dbReference type="AlphaFoldDB" id="A0AB39D9I9"/>
<accession>A0AB39D9I9</accession>
<evidence type="ECO:0000259" key="2">
    <source>
        <dbReference type="Pfam" id="PF05155"/>
    </source>
</evidence>
<proteinExistence type="predicted"/>
<gene>
    <name evidence="3" type="ORF">ABRZ09_06620</name>
</gene>
<dbReference type="Pfam" id="PF05144">
    <property type="entry name" value="Phage_CRI"/>
    <property type="match status" value="1"/>
</dbReference>